<evidence type="ECO:0000259" key="2">
    <source>
        <dbReference type="Pfam" id="PF13635"/>
    </source>
</evidence>
<dbReference type="EMBL" id="LAOI01000001">
    <property type="protein sequence ID" value="KJV89073.1"/>
    <property type="molecule type" value="Genomic_DNA"/>
</dbReference>
<comment type="caution">
    <text evidence="3">The sequence shown here is derived from an EMBL/GenBank/DDBJ whole genome shotgun (WGS) entry which is preliminary data.</text>
</comment>
<dbReference type="Pfam" id="PF13635">
    <property type="entry name" value="DUF4143"/>
    <property type="match status" value="1"/>
</dbReference>
<dbReference type="InterPro" id="IPR041682">
    <property type="entry name" value="AAA_14"/>
</dbReference>
<evidence type="ECO:0000313" key="3">
    <source>
        <dbReference type="EMBL" id="KJV89073.1"/>
    </source>
</evidence>
<keyword evidence="4" id="KW-1185">Reference proteome</keyword>
<protein>
    <recommendedName>
        <fullName evidence="5">AAA family ATPase</fullName>
    </recommendedName>
</protein>
<sequence>MYQRFIQGVLEKFSKFYPVLGITGPRQSGKTTLAKILFPHLPYVSLENLDTRIQAQQDLRSFLANYQNGAIFDEVQHVPELLSYLQGVVDESSQKGRYVITGSQNFSLSHHISQSLSGRIGMVTLLPLSLSELKEAENPLASIFKGGYPLLHNLNMHPLDFYPSYIQTYIERDVRQLKNIENFNRFQTFLKLCAGRIGQIVNFSSLALDCGISHTTARQWLGILEASYIIFFLQPFYKNFNKRLIKMPKLYFYDTGIACTLLGLEKEQQLETHYLKGALYENLVILELLKGRLNLGLPANFYFWKDKSGHEIDFVAEWGGTIKAVEIKFNSTFQPDYVKNLNYFYKLDPNIESYLVYNGIQEGKFLNTSLIPLKQIDKILK</sequence>
<feature type="domain" description="DUF4143" evidence="2">
    <location>
        <begin position="171"/>
        <end position="329"/>
    </location>
</feature>
<dbReference type="PANTHER" id="PTHR43566">
    <property type="entry name" value="CONSERVED PROTEIN"/>
    <property type="match status" value="1"/>
</dbReference>
<evidence type="ECO:0000313" key="4">
    <source>
        <dbReference type="Proteomes" id="UP000033661"/>
    </source>
</evidence>
<dbReference type="Pfam" id="PF13173">
    <property type="entry name" value="AAA_14"/>
    <property type="match status" value="1"/>
</dbReference>
<proteinExistence type="predicted"/>
<accession>A0A0F3Q970</accession>
<evidence type="ECO:0000259" key="1">
    <source>
        <dbReference type="Pfam" id="PF13173"/>
    </source>
</evidence>
<reference evidence="3 4" key="1">
    <citation type="submission" date="2015-02" db="EMBL/GenBank/DDBJ databases">
        <title>Genome Sequencing of Rickettsiales.</title>
        <authorList>
            <person name="Daugherty S.C."/>
            <person name="Su Q."/>
            <person name="Abolude K."/>
            <person name="Beier-Sexton M."/>
            <person name="Carlyon J.A."/>
            <person name="Carter R."/>
            <person name="Day N.P."/>
            <person name="Dumler S.J."/>
            <person name="Dyachenko V."/>
            <person name="Godinez A."/>
            <person name="Kurtti T.J."/>
            <person name="Lichay M."/>
            <person name="Mullins K.E."/>
            <person name="Ott S."/>
            <person name="Pappas-Brown V."/>
            <person name="Paris D.H."/>
            <person name="Patel P."/>
            <person name="Richards A.L."/>
            <person name="Sadzewicz L."/>
            <person name="Sears K."/>
            <person name="Seidman D."/>
            <person name="Sengamalay N."/>
            <person name="Stenos J."/>
            <person name="Tallon L.J."/>
            <person name="Vincent G."/>
            <person name="Fraser C.M."/>
            <person name="Munderloh U."/>
            <person name="Dunning-Hotopp J.C."/>
        </authorList>
    </citation>
    <scope>NUCLEOTIDE SEQUENCE [LARGE SCALE GENOMIC DNA]</scope>
    <source>
        <strain evidence="3 4">RML An4</strain>
    </source>
</reference>
<organism evidence="3 4">
    <name type="scientific">Rickettsia bellii str. RML An4</name>
    <dbReference type="NCBI Taxonomy" id="1359193"/>
    <lineage>
        <taxon>Bacteria</taxon>
        <taxon>Pseudomonadati</taxon>
        <taxon>Pseudomonadota</taxon>
        <taxon>Alphaproteobacteria</taxon>
        <taxon>Rickettsiales</taxon>
        <taxon>Rickettsiaceae</taxon>
        <taxon>Rickettsieae</taxon>
        <taxon>Rickettsia</taxon>
        <taxon>belli group</taxon>
    </lineage>
</organism>
<dbReference type="Proteomes" id="UP000033661">
    <property type="component" value="Unassembled WGS sequence"/>
</dbReference>
<name>A0A0F3Q970_RICBE</name>
<dbReference type="PATRIC" id="fig|1359193.3.peg.38"/>
<gene>
    <name evidence="3" type="ORF">RBEAN4_0039</name>
</gene>
<dbReference type="PANTHER" id="PTHR43566:SF2">
    <property type="entry name" value="DUF4143 DOMAIN-CONTAINING PROTEIN"/>
    <property type="match status" value="1"/>
</dbReference>
<evidence type="ECO:0008006" key="5">
    <source>
        <dbReference type="Google" id="ProtNLM"/>
    </source>
</evidence>
<feature type="domain" description="AAA" evidence="1">
    <location>
        <begin position="18"/>
        <end position="133"/>
    </location>
</feature>
<dbReference type="SUPFAM" id="SSF52540">
    <property type="entry name" value="P-loop containing nucleoside triphosphate hydrolases"/>
    <property type="match status" value="1"/>
</dbReference>
<dbReference type="RefSeq" id="WP_011476858.1">
    <property type="nucleotide sequence ID" value="NZ_LAOI01000001.1"/>
</dbReference>
<dbReference type="InterPro" id="IPR025420">
    <property type="entry name" value="DUF4143"/>
</dbReference>
<dbReference type="InterPro" id="IPR027417">
    <property type="entry name" value="P-loop_NTPase"/>
</dbReference>
<dbReference type="AlphaFoldDB" id="A0A0F3Q970"/>